<protein>
    <submittedName>
        <fullName evidence="1">Uncharacterized protein</fullName>
    </submittedName>
</protein>
<reference evidence="1 2" key="1">
    <citation type="journal article" date="2018" name="Sci. Rep.">
        <title>Genomic signatures of local adaptation to the degree of environmental predictability in rotifers.</title>
        <authorList>
            <person name="Franch-Gras L."/>
            <person name="Hahn C."/>
            <person name="Garcia-Roger E.M."/>
            <person name="Carmona M.J."/>
            <person name="Serra M."/>
            <person name="Gomez A."/>
        </authorList>
    </citation>
    <scope>NUCLEOTIDE SEQUENCE [LARGE SCALE GENOMIC DNA]</scope>
    <source>
        <strain evidence="1">HYR1</strain>
    </source>
</reference>
<proteinExistence type="predicted"/>
<gene>
    <name evidence="1" type="ORF">BpHYR1_046178</name>
</gene>
<evidence type="ECO:0000313" key="2">
    <source>
        <dbReference type="Proteomes" id="UP000276133"/>
    </source>
</evidence>
<comment type="caution">
    <text evidence="1">The sequence shown here is derived from an EMBL/GenBank/DDBJ whole genome shotgun (WGS) entry which is preliminary data.</text>
</comment>
<organism evidence="1 2">
    <name type="scientific">Brachionus plicatilis</name>
    <name type="common">Marine rotifer</name>
    <name type="synonym">Brachionus muelleri</name>
    <dbReference type="NCBI Taxonomy" id="10195"/>
    <lineage>
        <taxon>Eukaryota</taxon>
        <taxon>Metazoa</taxon>
        <taxon>Spiralia</taxon>
        <taxon>Gnathifera</taxon>
        <taxon>Rotifera</taxon>
        <taxon>Eurotatoria</taxon>
        <taxon>Monogononta</taxon>
        <taxon>Pseudotrocha</taxon>
        <taxon>Ploima</taxon>
        <taxon>Brachionidae</taxon>
        <taxon>Brachionus</taxon>
    </lineage>
</organism>
<dbReference type="Proteomes" id="UP000276133">
    <property type="component" value="Unassembled WGS sequence"/>
</dbReference>
<dbReference type="EMBL" id="REGN01002097">
    <property type="protein sequence ID" value="RNA30338.1"/>
    <property type="molecule type" value="Genomic_DNA"/>
</dbReference>
<keyword evidence="2" id="KW-1185">Reference proteome</keyword>
<dbReference type="AlphaFoldDB" id="A0A3M7S412"/>
<sequence>MSLYHIFPGFYKAKARELSTIVTTSGSPMTGTSYRLLFFPEHCQTEEKRLDKLQQKIYGLKII</sequence>
<name>A0A3M7S412_BRAPC</name>
<accession>A0A3M7S412</accession>
<evidence type="ECO:0000313" key="1">
    <source>
        <dbReference type="EMBL" id="RNA30338.1"/>
    </source>
</evidence>